<name>A0A1G9GMY5_9BACT</name>
<keyword evidence="11 16" id="KW-0915">Sodium</keyword>
<dbReference type="STRING" id="1075417.SAMN05421823_104163"/>
<dbReference type="RefSeq" id="WP_089682035.1">
    <property type="nucleotide sequence ID" value="NZ_FNFO01000004.1"/>
</dbReference>
<dbReference type="OrthoDB" id="9776359at2"/>
<keyword evidence="6 16" id="KW-0288">FMN</keyword>
<reference evidence="18 19" key="1">
    <citation type="submission" date="2016-10" db="EMBL/GenBank/DDBJ databases">
        <authorList>
            <person name="de Groot N.N."/>
        </authorList>
    </citation>
    <scope>NUCLEOTIDE SEQUENCE [LARGE SCALE GENOMIC DNA]</scope>
    <source>
        <strain evidence="18 19">DSM 25186</strain>
    </source>
</reference>
<dbReference type="EC" id="7.2.1.1" evidence="16"/>
<evidence type="ECO:0000256" key="8">
    <source>
        <dbReference type="ARBA" id="ARBA00022967"/>
    </source>
</evidence>
<evidence type="ECO:0000256" key="15">
    <source>
        <dbReference type="ARBA" id="ARBA00023201"/>
    </source>
</evidence>
<evidence type="ECO:0000256" key="1">
    <source>
        <dbReference type="ARBA" id="ARBA00022448"/>
    </source>
</evidence>
<evidence type="ECO:0000256" key="7">
    <source>
        <dbReference type="ARBA" id="ARBA00022692"/>
    </source>
</evidence>
<keyword evidence="10 16" id="KW-0520">NAD</keyword>
<evidence type="ECO:0000256" key="16">
    <source>
        <dbReference type="HAMAP-Rule" id="MF_00426"/>
    </source>
</evidence>
<evidence type="ECO:0000256" key="6">
    <source>
        <dbReference type="ARBA" id="ARBA00022643"/>
    </source>
</evidence>
<dbReference type="InterPro" id="IPR010966">
    <property type="entry name" value="NqrB"/>
</dbReference>
<comment type="subcellular location">
    <subcellularLocation>
        <location evidence="16">Cell membrane</location>
        <topology evidence="16">Multi-pass membrane protein</topology>
    </subcellularLocation>
</comment>
<dbReference type="GO" id="GO:0055085">
    <property type="term" value="P:transmembrane transport"/>
    <property type="evidence" value="ECO:0007669"/>
    <property type="project" value="InterPro"/>
</dbReference>
<keyword evidence="13 16" id="KW-0830">Ubiquinone</keyword>
<feature type="modified residue" description="FMN phosphoryl threonine" evidence="16 17">
    <location>
        <position position="215"/>
    </location>
</feature>
<dbReference type="InterPro" id="IPR004338">
    <property type="entry name" value="NqrB/RnfD"/>
</dbReference>
<evidence type="ECO:0000256" key="14">
    <source>
        <dbReference type="ARBA" id="ARBA00023136"/>
    </source>
</evidence>
<comment type="similarity">
    <text evidence="16">Belongs to the NqrB/RnfD family.</text>
</comment>
<dbReference type="GO" id="GO:0016655">
    <property type="term" value="F:oxidoreductase activity, acting on NAD(P)H, quinone or similar compound as acceptor"/>
    <property type="evidence" value="ECO:0007669"/>
    <property type="project" value="UniProtKB-UniRule"/>
</dbReference>
<feature type="transmembrane region" description="Helical" evidence="16">
    <location>
        <begin position="95"/>
        <end position="120"/>
    </location>
</feature>
<feature type="transmembrane region" description="Helical" evidence="16">
    <location>
        <begin position="369"/>
        <end position="389"/>
    </location>
</feature>
<evidence type="ECO:0000256" key="12">
    <source>
        <dbReference type="ARBA" id="ARBA00023065"/>
    </source>
</evidence>
<dbReference type="Proteomes" id="UP000198510">
    <property type="component" value="Unassembled WGS sequence"/>
</dbReference>
<dbReference type="GO" id="GO:0022904">
    <property type="term" value="P:respiratory electron transport chain"/>
    <property type="evidence" value="ECO:0007669"/>
    <property type="project" value="InterPro"/>
</dbReference>
<comment type="catalytic activity">
    <reaction evidence="16">
        <text>a ubiquinone + n Na(+)(in) + NADH + H(+) = a ubiquinol + n Na(+)(out) + NAD(+)</text>
        <dbReference type="Rhea" id="RHEA:47748"/>
        <dbReference type="Rhea" id="RHEA-COMP:9565"/>
        <dbReference type="Rhea" id="RHEA-COMP:9566"/>
        <dbReference type="ChEBI" id="CHEBI:15378"/>
        <dbReference type="ChEBI" id="CHEBI:16389"/>
        <dbReference type="ChEBI" id="CHEBI:17976"/>
        <dbReference type="ChEBI" id="CHEBI:29101"/>
        <dbReference type="ChEBI" id="CHEBI:57540"/>
        <dbReference type="ChEBI" id="CHEBI:57945"/>
        <dbReference type="EC" id="7.2.1.1"/>
    </reaction>
</comment>
<protein>
    <recommendedName>
        <fullName evidence="16">Na(+)-translocating NADH-quinone reductase subunit B</fullName>
        <shortName evidence="16">Na(+)-NQR subunit B</shortName>
        <shortName evidence="16">Na(+)-translocating NQR subunit B</shortName>
        <ecNumber evidence="16">7.2.1.1</ecNumber>
    </recommendedName>
    <alternativeName>
        <fullName evidence="16">NQR complex subunit B</fullName>
    </alternativeName>
    <alternativeName>
        <fullName evidence="16">NQR-1 subunit B</fullName>
    </alternativeName>
</protein>
<feature type="transmembrane region" description="Helical" evidence="16">
    <location>
        <begin position="58"/>
        <end position="75"/>
    </location>
</feature>
<evidence type="ECO:0000313" key="18">
    <source>
        <dbReference type="EMBL" id="SDL02059.1"/>
    </source>
</evidence>
<evidence type="ECO:0000256" key="11">
    <source>
        <dbReference type="ARBA" id="ARBA00023053"/>
    </source>
</evidence>
<evidence type="ECO:0000256" key="9">
    <source>
        <dbReference type="ARBA" id="ARBA00022989"/>
    </source>
</evidence>
<evidence type="ECO:0000256" key="2">
    <source>
        <dbReference type="ARBA" id="ARBA00022475"/>
    </source>
</evidence>
<evidence type="ECO:0000256" key="4">
    <source>
        <dbReference type="ARBA" id="ARBA00022553"/>
    </source>
</evidence>
<keyword evidence="9 16" id="KW-1133">Transmembrane helix</keyword>
<accession>A0A1G9GMY5</accession>
<dbReference type="GO" id="GO:0006814">
    <property type="term" value="P:sodium ion transport"/>
    <property type="evidence" value="ECO:0007669"/>
    <property type="project" value="UniProtKB-UniRule"/>
</dbReference>
<dbReference type="NCBIfam" id="TIGR01937">
    <property type="entry name" value="nqrB"/>
    <property type="match status" value="1"/>
</dbReference>
<keyword evidence="15 16" id="KW-0739">Sodium transport</keyword>
<keyword evidence="5 16" id="KW-0285">Flavoprotein</keyword>
<evidence type="ECO:0000256" key="17">
    <source>
        <dbReference type="PIRSR" id="PIRSR016055-50"/>
    </source>
</evidence>
<evidence type="ECO:0000256" key="5">
    <source>
        <dbReference type="ARBA" id="ARBA00022630"/>
    </source>
</evidence>
<keyword evidence="12 16" id="KW-0406">Ion transport</keyword>
<dbReference type="AlphaFoldDB" id="A0A1G9GMY5"/>
<dbReference type="PANTHER" id="PTHR30578">
    <property type="entry name" value="ELECTRON TRANSPORT COMPLEX PROTEIN RNFD"/>
    <property type="match status" value="1"/>
</dbReference>
<gene>
    <name evidence="16" type="primary">nqrB</name>
    <name evidence="18" type="ORF">SAMN05421823_104163</name>
</gene>
<proteinExistence type="inferred from homology"/>
<keyword evidence="14 16" id="KW-0472">Membrane</keyword>
<dbReference type="HAMAP" id="MF_00426">
    <property type="entry name" value="NqrB"/>
    <property type="match status" value="1"/>
</dbReference>
<feature type="transmembrane region" description="Helical" evidence="16">
    <location>
        <begin position="132"/>
        <end position="163"/>
    </location>
</feature>
<organism evidence="18 19">
    <name type="scientific">Catalinimonas alkaloidigena</name>
    <dbReference type="NCBI Taxonomy" id="1075417"/>
    <lineage>
        <taxon>Bacteria</taxon>
        <taxon>Pseudomonadati</taxon>
        <taxon>Bacteroidota</taxon>
        <taxon>Cytophagia</taxon>
        <taxon>Cytophagales</taxon>
        <taxon>Catalimonadaceae</taxon>
        <taxon>Catalinimonas</taxon>
    </lineage>
</organism>
<sequence>MNAIRKALDDLKPNFAKGGKWEKLYYGFEAFETFLFTPDHTTGARGTQIRDLMDMKRLMMTVVIAMLPTLFFGIWNAGHQHYIAVGEDASFLEKILLGSELVLPIVIVSYVAGLTVEFIFSAMRRHPVNEGYLVTGMLIALVMPVTIPLWQVALACIFSVVIAKEVFGGTGMNVLNVALTARAFLYFAYPTYISGSEVWTYLGDAQAVEGFSGATALGIIAENNVTANGQTALEALASIGSWAPYDLYSIKSLFLGSIPGSIGETSKLMIIIGALILFITGTGSWKIVLSVLVGALATGFLVNALAVNSYMAMPAYYHLLIGSLMFGAVYMATDPVSAAHTETGKWIYGFLIGFFTIIIRVFNPVYPEGIMMAILLMNVFAPLIDHFVVEANKKRRVKRATV</sequence>
<keyword evidence="8 16" id="KW-1278">Translocase</keyword>
<dbReference type="NCBIfam" id="NF003756">
    <property type="entry name" value="PRK05349.1"/>
    <property type="match status" value="1"/>
</dbReference>
<dbReference type="EMBL" id="FNFO01000004">
    <property type="protein sequence ID" value="SDL02059.1"/>
    <property type="molecule type" value="Genomic_DNA"/>
</dbReference>
<comment type="cofactor">
    <cofactor evidence="16 17">
        <name>FMN</name>
        <dbReference type="ChEBI" id="CHEBI:58210"/>
    </cofactor>
</comment>
<keyword evidence="19" id="KW-1185">Reference proteome</keyword>
<evidence type="ECO:0000256" key="10">
    <source>
        <dbReference type="ARBA" id="ARBA00023027"/>
    </source>
</evidence>
<evidence type="ECO:0000256" key="13">
    <source>
        <dbReference type="ARBA" id="ARBA00023075"/>
    </source>
</evidence>
<dbReference type="Pfam" id="PF03116">
    <property type="entry name" value="NQR2_RnfD_RnfE"/>
    <property type="match status" value="1"/>
</dbReference>
<dbReference type="PIRSF" id="PIRSF016055">
    <property type="entry name" value="NADH-UbQ_OxRdtase_B_su"/>
    <property type="match status" value="1"/>
</dbReference>
<keyword evidence="3" id="KW-0997">Cell inner membrane</keyword>
<keyword evidence="7 16" id="KW-0812">Transmembrane</keyword>
<comment type="caution">
    <text evidence="16">Lacks conserved residue(s) required for the propagation of feature annotation.</text>
</comment>
<keyword evidence="2 16" id="KW-1003">Cell membrane</keyword>
<dbReference type="GO" id="GO:0005886">
    <property type="term" value="C:plasma membrane"/>
    <property type="evidence" value="ECO:0007669"/>
    <property type="project" value="UniProtKB-SubCell"/>
</dbReference>
<comment type="subunit">
    <text evidence="16">Composed of six subunits; NqrA, NqrB, NqrC, NqrD, NqrE and NqrF.</text>
</comment>
<evidence type="ECO:0000256" key="3">
    <source>
        <dbReference type="ARBA" id="ARBA00022519"/>
    </source>
</evidence>
<dbReference type="PANTHER" id="PTHR30578:SF1">
    <property type="entry name" value="NA(+)-TRANSLOCATING NADH-QUINONE REDUCTASE SUBUNIT B"/>
    <property type="match status" value="1"/>
</dbReference>
<comment type="function">
    <text evidence="16">NQR complex catalyzes the reduction of ubiquinone-1 to ubiquinol by two successive reactions, coupled with the transport of Na(+) ions from the cytoplasm to the periplasm. NqrA to NqrE are probably involved in the second step, the conversion of ubisemiquinone to ubiquinol.</text>
</comment>
<evidence type="ECO:0000313" key="19">
    <source>
        <dbReference type="Proteomes" id="UP000198510"/>
    </source>
</evidence>
<keyword evidence="4 16" id="KW-0597">Phosphoprotein</keyword>
<feature type="transmembrane region" description="Helical" evidence="16">
    <location>
        <begin position="315"/>
        <end position="333"/>
    </location>
</feature>
<dbReference type="GO" id="GO:0010181">
    <property type="term" value="F:FMN binding"/>
    <property type="evidence" value="ECO:0007669"/>
    <property type="project" value="InterPro"/>
</dbReference>
<feature type="transmembrane region" description="Helical" evidence="16">
    <location>
        <begin position="345"/>
        <end position="363"/>
    </location>
</feature>
<keyword evidence="1 16" id="KW-0813">Transport</keyword>